<sequence length="180" mass="20353">MQSNYIAIGEDVGAISLQGKQVYRVKTNKLIELSEFAYETWETIKTNSNSFNEILQQSLLDNQGELQITVNNLLKQGVIIDLNNSFDELLSKYSIVPKGMAGKETEDGYLLIALRNHDPIDVTIIPFLIWQLAHPFVPIVDVLNAVKTKVNIDQVELYTELIEWIPLLIVSEVISLKPLI</sequence>
<accession>A0A927HAM4</accession>
<name>A0A927HAM4_9BACI</name>
<dbReference type="Proteomes" id="UP000602076">
    <property type="component" value="Unassembled WGS sequence"/>
</dbReference>
<reference evidence="1" key="1">
    <citation type="submission" date="2020-09" db="EMBL/GenBank/DDBJ databases">
        <title>Bacillus faecalis sp. nov., a moderately halophilic bacterium isolated from cow faeces.</title>
        <authorList>
            <person name="Jiang L."/>
            <person name="Lee J."/>
        </authorList>
    </citation>
    <scope>NUCLEOTIDE SEQUENCE</scope>
    <source>
        <strain evidence="1">AGMB 02131</strain>
    </source>
</reference>
<dbReference type="RefSeq" id="WP_190998371.1">
    <property type="nucleotide sequence ID" value="NZ_JACXSI010000023.1"/>
</dbReference>
<keyword evidence="2" id="KW-1185">Reference proteome</keyword>
<dbReference type="AlphaFoldDB" id="A0A927HAM4"/>
<protein>
    <submittedName>
        <fullName evidence="1">Uncharacterized protein</fullName>
    </submittedName>
</protein>
<gene>
    <name evidence="1" type="ORF">IEO70_10760</name>
</gene>
<evidence type="ECO:0000313" key="2">
    <source>
        <dbReference type="Proteomes" id="UP000602076"/>
    </source>
</evidence>
<comment type="caution">
    <text evidence="1">The sequence shown here is derived from an EMBL/GenBank/DDBJ whole genome shotgun (WGS) entry which is preliminary data.</text>
</comment>
<dbReference type="EMBL" id="JACXSI010000023">
    <property type="protein sequence ID" value="MBD3108845.1"/>
    <property type="molecule type" value="Genomic_DNA"/>
</dbReference>
<proteinExistence type="predicted"/>
<evidence type="ECO:0000313" key="1">
    <source>
        <dbReference type="EMBL" id="MBD3108845.1"/>
    </source>
</evidence>
<organism evidence="1 2">
    <name type="scientific">Peribacillus faecalis</name>
    <dbReference type="NCBI Taxonomy" id="2772559"/>
    <lineage>
        <taxon>Bacteria</taxon>
        <taxon>Bacillati</taxon>
        <taxon>Bacillota</taxon>
        <taxon>Bacilli</taxon>
        <taxon>Bacillales</taxon>
        <taxon>Bacillaceae</taxon>
        <taxon>Peribacillus</taxon>
    </lineage>
</organism>